<feature type="domain" description="Heterokaryon incompatibility" evidence="1">
    <location>
        <begin position="56"/>
        <end position="253"/>
    </location>
</feature>
<proteinExistence type="predicted"/>
<protein>
    <submittedName>
        <fullName evidence="2">Heterokaryon incompatibility domain-containing protein</fullName>
    </submittedName>
</protein>
<evidence type="ECO:0000259" key="1">
    <source>
        <dbReference type="Pfam" id="PF06985"/>
    </source>
</evidence>
<dbReference type="PANTHER" id="PTHR24148:SF64">
    <property type="entry name" value="HETEROKARYON INCOMPATIBILITY DOMAIN-CONTAINING PROTEIN"/>
    <property type="match status" value="1"/>
</dbReference>
<dbReference type="EMBL" id="JARVKM010000086">
    <property type="protein sequence ID" value="KAK9770746.1"/>
    <property type="molecule type" value="Genomic_DNA"/>
</dbReference>
<dbReference type="PANTHER" id="PTHR24148">
    <property type="entry name" value="ANKYRIN REPEAT DOMAIN-CONTAINING PROTEIN 39 HOMOLOG-RELATED"/>
    <property type="match status" value="1"/>
</dbReference>
<dbReference type="InterPro" id="IPR010730">
    <property type="entry name" value="HET"/>
</dbReference>
<reference evidence="2 3" key="1">
    <citation type="submission" date="2024-02" db="EMBL/GenBank/DDBJ databases">
        <title>First draft genome assembly of two strains of Seiridium cardinale.</title>
        <authorList>
            <person name="Emiliani G."/>
            <person name="Scali E."/>
        </authorList>
    </citation>
    <scope>NUCLEOTIDE SEQUENCE [LARGE SCALE GENOMIC DNA]</scope>
    <source>
        <strain evidence="2 3">BM-138-000479</strain>
    </source>
</reference>
<dbReference type="Pfam" id="PF06985">
    <property type="entry name" value="HET"/>
    <property type="match status" value="1"/>
</dbReference>
<gene>
    <name evidence="2" type="ORF">SCAR479_12537</name>
</gene>
<dbReference type="Proteomes" id="UP001465668">
    <property type="component" value="Unassembled WGS sequence"/>
</dbReference>
<comment type="caution">
    <text evidence="2">The sequence shown here is derived from an EMBL/GenBank/DDBJ whole genome shotgun (WGS) entry which is preliminary data.</text>
</comment>
<name>A0ABR2XAC0_9PEZI</name>
<dbReference type="InterPro" id="IPR052895">
    <property type="entry name" value="HetReg/Transcr_Mod"/>
</dbReference>
<sequence length="757" mass="86272">MKYSPDRPLGLEVIANLPLPDDADSIRLLYLRPAAKNDDQIECSLRVVKLSEKPQFVALSYVWGAPAKDSHVISCNNIPTQVTENCWDALYHLQRDADCSDPGRNKDGSILMWIDAICINQGDEIEKLHQIQLMGDIFSKATSVCLWLGKGDEKSDQAISYLKVAGFQDLMDPIGKHRYRITRSTYFRAFWRTFFSRYLEVVPILWNHPGRARELWRESIGSGISTYDQTVSGRSVLQVLRREWTTRIWTLQEAVLNENPWILCGSKRLAWRCILHDVAFMSLHRVSDNHFLSWLSLVTIWARIHLGNEGSKSSRNSSLLSQQPFQLIKATQTIPVIKILLLADELKYVVLALSGTLLFSWKLGWTLSTTLHFFLGMVTFSLLLSFVGGAKEKFEGLELSNRKSLLLHPTGAAVHELLRRRCSDPQDKSHGAREVLGRLNIDLPEMKPSEQLPDVFQTLTAAVLSRTGTLNVLLWAGDTPVPRHDKHRSWVVNWTRDTRKVWVDENYLRSPDLPYLHRSTLHSQPVWSIRGPQVLLVFGYKIGLITWTSRELEMTEEVFQEWESPKHIHNICVIQNVIYRNSITAGNVQYLARSCVLGDENNQDKTKPLATDTFTKWLALLQAHCGLPASKTLALLDRHKLMAFHIRVCNKFAATRRKLCTVHGEHVRMEGGFRKRTPERHNKPSWGNGPSRAMVGDSLCLVSGVYLPLLLRPVGNGQVWELLGFVELENQHVMRGELWGRLTSRSSSKELEAFSLV</sequence>
<accession>A0ABR2XAC0</accession>
<keyword evidence="3" id="KW-1185">Reference proteome</keyword>
<evidence type="ECO:0000313" key="3">
    <source>
        <dbReference type="Proteomes" id="UP001465668"/>
    </source>
</evidence>
<evidence type="ECO:0000313" key="2">
    <source>
        <dbReference type="EMBL" id="KAK9770746.1"/>
    </source>
</evidence>
<organism evidence="2 3">
    <name type="scientific">Seiridium cardinale</name>
    <dbReference type="NCBI Taxonomy" id="138064"/>
    <lineage>
        <taxon>Eukaryota</taxon>
        <taxon>Fungi</taxon>
        <taxon>Dikarya</taxon>
        <taxon>Ascomycota</taxon>
        <taxon>Pezizomycotina</taxon>
        <taxon>Sordariomycetes</taxon>
        <taxon>Xylariomycetidae</taxon>
        <taxon>Amphisphaeriales</taxon>
        <taxon>Sporocadaceae</taxon>
        <taxon>Seiridium</taxon>
    </lineage>
</organism>